<feature type="compositionally biased region" description="Low complexity" evidence="1">
    <location>
        <begin position="195"/>
        <end position="215"/>
    </location>
</feature>
<feature type="region of interest" description="Disordered" evidence="1">
    <location>
        <begin position="166"/>
        <end position="245"/>
    </location>
</feature>
<gene>
    <name evidence="3" type="ORF">SRS1_12118</name>
</gene>
<feature type="transmembrane region" description="Helical" evidence="2">
    <location>
        <begin position="95"/>
        <end position="117"/>
    </location>
</feature>
<name>A0A2N8U860_9BASI</name>
<proteinExistence type="predicted"/>
<evidence type="ECO:0000313" key="3">
    <source>
        <dbReference type="EMBL" id="SJX60890.1"/>
    </source>
</evidence>
<keyword evidence="2" id="KW-0812">Transmembrane</keyword>
<dbReference type="AlphaFoldDB" id="A0A2N8U860"/>
<feature type="compositionally biased region" description="Low complexity" evidence="1">
    <location>
        <begin position="236"/>
        <end position="245"/>
    </location>
</feature>
<dbReference type="Proteomes" id="UP000239563">
    <property type="component" value="Chromosome II"/>
</dbReference>
<sequence length="245" mass="26030">MQSTIAFILIVLTSVFAFISWAITADMISFYRFYSNGSYFRYDLGYSYYGGYGSNGPLAVSAIELVMALLINFATAALAVYAWRERKNPGCVLRWLNPTVLGLCAVGFIVAIAQFGVFGHEGILVGEVAGQATMFFLATLLGIAATIMPSLPADWFNFAKKEQKEEVDTTAEKPAPAPRSADDLEAGRAAPEAGNTVAEARTAEVEAGATEVNAGNTAIGTREAVPPVDLRPNAPTAAVAQTTQV</sequence>
<evidence type="ECO:0000256" key="2">
    <source>
        <dbReference type="SAM" id="Phobius"/>
    </source>
</evidence>
<feature type="transmembrane region" description="Helical" evidence="2">
    <location>
        <begin position="58"/>
        <end position="83"/>
    </location>
</feature>
<organism evidence="3 4">
    <name type="scientific">Sporisorium reilianum f. sp. reilianum</name>
    <dbReference type="NCBI Taxonomy" id="72559"/>
    <lineage>
        <taxon>Eukaryota</taxon>
        <taxon>Fungi</taxon>
        <taxon>Dikarya</taxon>
        <taxon>Basidiomycota</taxon>
        <taxon>Ustilaginomycotina</taxon>
        <taxon>Ustilaginomycetes</taxon>
        <taxon>Ustilaginales</taxon>
        <taxon>Ustilaginaceae</taxon>
        <taxon>Sporisorium</taxon>
    </lineage>
</organism>
<feature type="transmembrane region" description="Helical" evidence="2">
    <location>
        <begin position="7"/>
        <end position="34"/>
    </location>
</feature>
<feature type="transmembrane region" description="Helical" evidence="2">
    <location>
        <begin position="129"/>
        <end position="151"/>
    </location>
</feature>
<keyword evidence="2" id="KW-0472">Membrane</keyword>
<evidence type="ECO:0000256" key="1">
    <source>
        <dbReference type="SAM" id="MobiDB-lite"/>
    </source>
</evidence>
<protein>
    <submittedName>
        <fullName evidence="3">Uncharacterized protein</fullName>
    </submittedName>
</protein>
<keyword evidence="2" id="KW-1133">Transmembrane helix</keyword>
<dbReference type="EMBL" id="LT795055">
    <property type="protein sequence ID" value="SJX60890.1"/>
    <property type="molecule type" value="Genomic_DNA"/>
</dbReference>
<accession>A0A2N8U860</accession>
<reference evidence="3 4" key="1">
    <citation type="submission" date="2017-02" db="EMBL/GenBank/DDBJ databases">
        <authorList>
            <person name="Peterson S.W."/>
        </authorList>
    </citation>
    <scope>NUCLEOTIDE SEQUENCE [LARGE SCALE GENOMIC DNA]</scope>
    <source>
        <strain evidence="3 4">SRS1_H2-8</strain>
    </source>
</reference>
<evidence type="ECO:0000313" key="4">
    <source>
        <dbReference type="Proteomes" id="UP000239563"/>
    </source>
</evidence>